<feature type="transmembrane region" description="Helical" evidence="8">
    <location>
        <begin position="25"/>
        <end position="41"/>
    </location>
</feature>
<evidence type="ECO:0000256" key="6">
    <source>
        <dbReference type="ARBA" id="ARBA00023170"/>
    </source>
</evidence>
<feature type="transmembrane region" description="Helical" evidence="8">
    <location>
        <begin position="176"/>
        <end position="203"/>
    </location>
</feature>
<comment type="caution">
    <text evidence="11">The sequence shown here is derived from an EMBL/GenBank/DDBJ whole genome shotgun (WGS) entry which is preliminary data.</text>
</comment>
<dbReference type="EMBL" id="CAJNOK010006384">
    <property type="protein sequence ID" value="CAF1002127.1"/>
    <property type="molecule type" value="Genomic_DNA"/>
</dbReference>
<gene>
    <name evidence="11" type="ORF">GPM918_LOCUS15558</name>
    <name evidence="10" type="ORF">OVA965_LOCUS14612</name>
    <name evidence="13" type="ORF">SRO942_LOCUS15558</name>
    <name evidence="12" type="ORF">TMI583_LOCUS14618</name>
</gene>
<dbReference type="AlphaFoldDB" id="A0A814JGG8"/>
<keyword evidence="5 8" id="KW-0472">Membrane</keyword>
<sequence length="331" mass="38325">MSTLSPLITTLIAVAAELCRSVSIIIFIFGQIGNILTIMVFTQKSLRTNTCSLYILASSVSNIVALTFGMLFIILINGYGITLTARAPILCKIQPYLFYVSYFLSSWFIMLACIDRYYSSHRSAERRQFSRPLIAYRLIIFTTIVSFLVHIHLIIYMDFVKNKCASTSYYYSLFVYSYYMAVYAVMTPVIYIIFGILTIRNVNQSRRAIVPRQYSRQRAINTQIIYMLIIQVISFICLTAPYAIFDLYIGLTYQRVKSLERLVIEAFIQSVLLLWSLINSGINFYIYTLAGTIFRKELTKIINKILTFIHMKRHFTRTVTPINAFYLKPKI</sequence>
<dbReference type="PROSITE" id="PS50262">
    <property type="entry name" value="G_PROTEIN_RECEP_F1_2"/>
    <property type="match status" value="1"/>
</dbReference>
<dbReference type="PRINTS" id="PR00237">
    <property type="entry name" value="GPCRRHODOPSN"/>
</dbReference>
<keyword evidence="7" id="KW-0807">Transducer</keyword>
<evidence type="ECO:0000256" key="2">
    <source>
        <dbReference type="ARBA" id="ARBA00022692"/>
    </source>
</evidence>
<accession>A0A814JGG8</accession>
<evidence type="ECO:0000256" key="1">
    <source>
        <dbReference type="ARBA" id="ARBA00004141"/>
    </source>
</evidence>
<evidence type="ECO:0000313" key="13">
    <source>
        <dbReference type="EMBL" id="CAF3807135.1"/>
    </source>
</evidence>
<feature type="transmembrane region" description="Helical" evidence="8">
    <location>
        <begin position="53"/>
        <end position="76"/>
    </location>
</feature>
<evidence type="ECO:0000313" key="11">
    <source>
        <dbReference type="EMBL" id="CAF1036593.1"/>
    </source>
</evidence>
<feature type="domain" description="G-protein coupled receptors family 1 profile" evidence="9">
    <location>
        <begin position="33"/>
        <end position="287"/>
    </location>
</feature>
<keyword evidence="2 8" id="KW-0812">Transmembrane</keyword>
<evidence type="ECO:0000313" key="10">
    <source>
        <dbReference type="EMBL" id="CAF1002127.1"/>
    </source>
</evidence>
<dbReference type="SUPFAM" id="SSF81321">
    <property type="entry name" value="Family A G protein-coupled receptor-like"/>
    <property type="match status" value="1"/>
</dbReference>
<comment type="subcellular location">
    <subcellularLocation>
        <location evidence="1">Membrane</location>
        <topology evidence="1">Multi-pass membrane protein</topology>
    </subcellularLocation>
</comment>
<feature type="transmembrane region" description="Helical" evidence="8">
    <location>
        <begin position="96"/>
        <end position="114"/>
    </location>
</feature>
<feature type="transmembrane region" description="Helical" evidence="8">
    <location>
        <begin position="224"/>
        <end position="251"/>
    </location>
</feature>
<dbReference type="Proteomes" id="UP000681722">
    <property type="component" value="Unassembled WGS sequence"/>
</dbReference>
<dbReference type="Proteomes" id="UP000663829">
    <property type="component" value="Unassembled WGS sequence"/>
</dbReference>
<dbReference type="GO" id="GO:0004930">
    <property type="term" value="F:G protein-coupled receptor activity"/>
    <property type="evidence" value="ECO:0007669"/>
    <property type="project" value="UniProtKB-KW"/>
</dbReference>
<dbReference type="EMBL" id="CAJOBC010003932">
    <property type="protein sequence ID" value="CAF3807135.1"/>
    <property type="molecule type" value="Genomic_DNA"/>
</dbReference>
<feature type="transmembrane region" description="Helical" evidence="8">
    <location>
        <begin position="271"/>
        <end position="294"/>
    </location>
</feature>
<protein>
    <recommendedName>
        <fullName evidence="9">G-protein coupled receptors family 1 profile domain-containing protein</fullName>
    </recommendedName>
</protein>
<evidence type="ECO:0000313" key="14">
    <source>
        <dbReference type="Proteomes" id="UP000663829"/>
    </source>
</evidence>
<dbReference type="Gene3D" id="1.20.1070.10">
    <property type="entry name" value="Rhodopsin 7-helix transmembrane proteins"/>
    <property type="match status" value="1"/>
</dbReference>
<dbReference type="EMBL" id="CAJOBA010006393">
    <property type="protein sequence ID" value="CAF3771542.1"/>
    <property type="molecule type" value="Genomic_DNA"/>
</dbReference>
<keyword evidence="3 8" id="KW-1133">Transmembrane helix</keyword>
<evidence type="ECO:0000256" key="8">
    <source>
        <dbReference type="SAM" id="Phobius"/>
    </source>
</evidence>
<evidence type="ECO:0000313" key="12">
    <source>
        <dbReference type="EMBL" id="CAF3771542.1"/>
    </source>
</evidence>
<dbReference type="Proteomes" id="UP000677228">
    <property type="component" value="Unassembled WGS sequence"/>
</dbReference>
<reference evidence="11" key="1">
    <citation type="submission" date="2021-02" db="EMBL/GenBank/DDBJ databases">
        <authorList>
            <person name="Nowell W R."/>
        </authorList>
    </citation>
    <scope>NUCLEOTIDE SEQUENCE</scope>
</reference>
<proteinExistence type="predicted"/>
<dbReference type="InterPro" id="IPR017452">
    <property type="entry name" value="GPCR_Rhodpsn_7TM"/>
</dbReference>
<dbReference type="EMBL" id="CAJNOQ010003932">
    <property type="protein sequence ID" value="CAF1036593.1"/>
    <property type="molecule type" value="Genomic_DNA"/>
</dbReference>
<name>A0A814JGG8_9BILA</name>
<dbReference type="OrthoDB" id="10012763at2759"/>
<keyword evidence="4" id="KW-0297">G-protein coupled receptor</keyword>
<dbReference type="InterPro" id="IPR000276">
    <property type="entry name" value="GPCR_Rhodpsn"/>
</dbReference>
<evidence type="ECO:0000256" key="3">
    <source>
        <dbReference type="ARBA" id="ARBA00022989"/>
    </source>
</evidence>
<evidence type="ECO:0000256" key="7">
    <source>
        <dbReference type="ARBA" id="ARBA00023224"/>
    </source>
</evidence>
<evidence type="ECO:0000256" key="5">
    <source>
        <dbReference type="ARBA" id="ARBA00023136"/>
    </source>
</evidence>
<dbReference type="Pfam" id="PF00001">
    <property type="entry name" value="7tm_1"/>
    <property type="match status" value="1"/>
</dbReference>
<feature type="transmembrane region" description="Helical" evidence="8">
    <location>
        <begin position="134"/>
        <end position="156"/>
    </location>
</feature>
<dbReference type="PANTHER" id="PTHR24243">
    <property type="entry name" value="G-PROTEIN COUPLED RECEPTOR"/>
    <property type="match status" value="1"/>
</dbReference>
<keyword evidence="14" id="KW-1185">Reference proteome</keyword>
<evidence type="ECO:0000259" key="9">
    <source>
        <dbReference type="PROSITE" id="PS50262"/>
    </source>
</evidence>
<evidence type="ECO:0000256" key="4">
    <source>
        <dbReference type="ARBA" id="ARBA00023040"/>
    </source>
</evidence>
<dbReference type="GO" id="GO:0005886">
    <property type="term" value="C:plasma membrane"/>
    <property type="evidence" value="ECO:0007669"/>
    <property type="project" value="TreeGrafter"/>
</dbReference>
<keyword evidence="6" id="KW-0675">Receptor</keyword>
<dbReference type="Proteomes" id="UP000682733">
    <property type="component" value="Unassembled WGS sequence"/>
</dbReference>
<dbReference type="PANTHER" id="PTHR24243:SF233">
    <property type="entry name" value="THYROTROPIN-RELEASING HORMONE RECEPTOR"/>
    <property type="match status" value="1"/>
</dbReference>
<organism evidence="11 14">
    <name type="scientific">Didymodactylos carnosus</name>
    <dbReference type="NCBI Taxonomy" id="1234261"/>
    <lineage>
        <taxon>Eukaryota</taxon>
        <taxon>Metazoa</taxon>
        <taxon>Spiralia</taxon>
        <taxon>Gnathifera</taxon>
        <taxon>Rotifera</taxon>
        <taxon>Eurotatoria</taxon>
        <taxon>Bdelloidea</taxon>
        <taxon>Philodinida</taxon>
        <taxon>Philodinidae</taxon>
        <taxon>Didymodactylos</taxon>
    </lineage>
</organism>